<accession>A0A934RGX7</accession>
<name>A0A934RGX7_9BACT</name>
<reference evidence="1" key="1">
    <citation type="submission" date="2021-01" db="EMBL/GenBank/DDBJ databases">
        <title>Modified the classification status of verrucomicrobia.</title>
        <authorList>
            <person name="Feng X."/>
        </authorList>
    </citation>
    <scope>NUCLEOTIDE SEQUENCE</scope>
    <source>
        <strain evidence="1">KCTC 22201</strain>
    </source>
</reference>
<protein>
    <submittedName>
        <fullName evidence="1">Uncharacterized protein</fullName>
    </submittedName>
</protein>
<sequence>MKDIILRPLGPACFVALCFSSCAIKDATDMRNKMAAEMAPPEGLRSVWNTSTPLTLGNVYYRRIDAQRGGSVLTDRYGRFVERSNSSDYRATSPVNATWRKDIDSTFSLKPQLGYMGLSASPTLANTRTIRFSAEGNERHSIKEFDSYVDEVLNSPGTGPELRKRVFEDSQRLATNGLPVSEARYWIVTDLITVKNLSVDFLSKPSAGIEVSVADVEALKQFMQVNGLAVNGSASGNTSSENQTTVKSTDPVGLMAWCVPLTATKSGSGYRMRAEEDHPILMANTLE</sequence>
<evidence type="ECO:0000313" key="2">
    <source>
        <dbReference type="Proteomes" id="UP000658278"/>
    </source>
</evidence>
<dbReference type="Proteomes" id="UP000658278">
    <property type="component" value="Unassembled WGS sequence"/>
</dbReference>
<evidence type="ECO:0000313" key="1">
    <source>
        <dbReference type="EMBL" id="MBK1829016.1"/>
    </source>
</evidence>
<dbReference type="AlphaFoldDB" id="A0A934RGX7"/>
<comment type="caution">
    <text evidence="1">The sequence shown here is derived from an EMBL/GenBank/DDBJ whole genome shotgun (WGS) entry which is preliminary data.</text>
</comment>
<proteinExistence type="predicted"/>
<dbReference type="RefSeq" id="WP_200283459.1">
    <property type="nucleotide sequence ID" value="NZ_JAENII010000026.1"/>
</dbReference>
<dbReference type="EMBL" id="JAENII010000026">
    <property type="protein sequence ID" value="MBK1829016.1"/>
    <property type="molecule type" value="Genomic_DNA"/>
</dbReference>
<gene>
    <name evidence="1" type="ORF">JIN81_18415</name>
</gene>
<organism evidence="1 2">
    <name type="scientific">Haloferula rosea</name>
    <dbReference type="NCBI Taxonomy" id="490093"/>
    <lineage>
        <taxon>Bacteria</taxon>
        <taxon>Pseudomonadati</taxon>
        <taxon>Verrucomicrobiota</taxon>
        <taxon>Verrucomicrobiia</taxon>
        <taxon>Verrucomicrobiales</taxon>
        <taxon>Verrucomicrobiaceae</taxon>
        <taxon>Haloferula</taxon>
    </lineage>
</organism>
<keyword evidence="2" id="KW-1185">Reference proteome</keyword>